<accession>A0A1I6S6K7</accession>
<evidence type="ECO:0000313" key="2">
    <source>
        <dbReference type="EMBL" id="SFS72562.1"/>
    </source>
</evidence>
<organism evidence="2 3">
    <name type="scientific">Marininema halotolerans</name>
    <dbReference type="NCBI Taxonomy" id="1155944"/>
    <lineage>
        <taxon>Bacteria</taxon>
        <taxon>Bacillati</taxon>
        <taxon>Bacillota</taxon>
        <taxon>Bacilli</taxon>
        <taxon>Bacillales</taxon>
        <taxon>Thermoactinomycetaceae</taxon>
        <taxon>Marininema</taxon>
    </lineage>
</organism>
<keyword evidence="1" id="KW-0812">Transmembrane</keyword>
<dbReference type="EMBL" id="FPAA01000006">
    <property type="protein sequence ID" value="SFS72562.1"/>
    <property type="molecule type" value="Genomic_DNA"/>
</dbReference>
<keyword evidence="1" id="KW-0472">Membrane</keyword>
<proteinExistence type="predicted"/>
<name>A0A1I6S6K7_9BACL</name>
<evidence type="ECO:0000256" key="1">
    <source>
        <dbReference type="SAM" id="Phobius"/>
    </source>
</evidence>
<dbReference type="RefSeq" id="WP_176392009.1">
    <property type="nucleotide sequence ID" value="NZ_FPAA01000006.1"/>
</dbReference>
<reference evidence="3" key="1">
    <citation type="submission" date="2016-10" db="EMBL/GenBank/DDBJ databases">
        <authorList>
            <person name="Varghese N."/>
            <person name="Submissions S."/>
        </authorList>
    </citation>
    <scope>NUCLEOTIDE SEQUENCE [LARGE SCALE GENOMIC DNA]</scope>
    <source>
        <strain evidence="3">DSM 45789</strain>
    </source>
</reference>
<protein>
    <submittedName>
        <fullName evidence="2">Uncharacterized protein</fullName>
    </submittedName>
</protein>
<sequence length="51" mass="5729">MTKAETSGGYFGYARGGWYPGLWIAIAVIVILLIFFACFWWWSALGGGPYY</sequence>
<keyword evidence="3" id="KW-1185">Reference proteome</keyword>
<dbReference type="AlphaFoldDB" id="A0A1I6S6K7"/>
<evidence type="ECO:0000313" key="3">
    <source>
        <dbReference type="Proteomes" id="UP000198660"/>
    </source>
</evidence>
<keyword evidence="1" id="KW-1133">Transmembrane helix</keyword>
<gene>
    <name evidence="2" type="ORF">SAMN05444972_106180</name>
</gene>
<feature type="transmembrane region" description="Helical" evidence="1">
    <location>
        <begin position="21"/>
        <end position="42"/>
    </location>
</feature>
<dbReference type="Proteomes" id="UP000198660">
    <property type="component" value="Unassembled WGS sequence"/>
</dbReference>